<keyword evidence="3" id="KW-1185">Reference proteome</keyword>
<proteinExistence type="predicted"/>
<dbReference type="AlphaFoldDB" id="A0A8J6BS54"/>
<comment type="caution">
    <text evidence="2">The sequence shown here is derived from an EMBL/GenBank/DDBJ whole genome shotgun (WGS) entry which is preliminary data.</text>
</comment>
<sequence length="122" mass="13326">MPSAHLPASPPLSLCPPPVRCLPSARLSFATSPSPRLPVAASAPSAHLPFPFATSPETWARSPFSLRRGRGGDGLVVGSWGRGLVVMRQRRLQDPIQRMTSRMHSRRKKGACLTSRRKYNEG</sequence>
<gene>
    <name evidence="2" type="ORF">GUJ93_ZPchr0011g28793</name>
</gene>
<dbReference type="EMBL" id="JAAALK010000081">
    <property type="protein sequence ID" value="KAG8088963.1"/>
    <property type="molecule type" value="Genomic_DNA"/>
</dbReference>
<dbReference type="Proteomes" id="UP000729402">
    <property type="component" value="Unassembled WGS sequence"/>
</dbReference>
<feature type="compositionally biased region" description="Basic residues" evidence="1">
    <location>
        <begin position="101"/>
        <end position="110"/>
    </location>
</feature>
<reference evidence="2" key="2">
    <citation type="submission" date="2021-02" db="EMBL/GenBank/DDBJ databases">
        <authorList>
            <person name="Kimball J.A."/>
            <person name="Haas M.W."/>
            <person name="Macchietto M."/>
            <person name="Kono T."/>
            <person name="Duquette J."/>
            <person name="Shao M."/>
        </authorList>
    </citation>
    <scope>NUCLEOTIDE SEQUENCE</scope>
    <source>
        <tissue evidence="2">Fresh leaf tissue</tissue>
    </source>
</reference>
<accession>A0A8J6BS54</accession>
<evidence type="ECO:0000313" key="2">
    <source>
        <dbReference type="EMBL" id="KAG8088963.1"/>
    </source>
</evidence>
<name>A0A8J6BS54_ZIZPA</name>
<reference evidence="2" key="1">
    <citation type="journal article" date="2021" name="bioRxiv">
        <title>Whole Genome Assembly and Annotation of Northern Wild Rice, Zizania palustris L., Supports a Whole Genome Duplication in the Zizania Genus.</title>
        <authorList>
            <person name="Haas M."/>
            <person name="Kono T."/>
            <person name="Macchietto M."/>
            <person name="Millas R."/>
            <person name="McGilp L."/>
            <person name="Shao M."/>
            <person name="Duquette J."/>
            <person name="Hirsch C.N."/>
            <person name="Kimball J."/>
        </authorList>
    </citation>
    <scope>NUCLEOTIDE SEQUENCE</scope>
    <source>
        <tissue evidence="2">Fresh leaf tissue</tissue>
    </source>
</reference>
<evidence type="ECO:0000313" key="3">
    <source>
        <dbReference type="Proteomes" id="UP000729402"/>
    </source>
</evidence>
<feature type="region of interest" description="Disordered" evidence="1">
    <location>
        <begin position="98"/>
        <end position="122"/>
    </location>
</feature>
<organism evidence="2 3">
    <name type="scientific">Zizania palustris</name>
    <name type="common">Northern wild rice</name>
    <dbReference type="NCBI Taxonomy" id="103762"/>
    <lineage>
        <taxon>Eukaryota</taxon>
        <taxon>Viridiplantae</taxon>
        <taxon>Streptophyta</taxon>
        <taxon>Embryophyta</taxon>
        <taxon>Tracheophyta</taxon>
        <taxon>Spermatophyta</taxon>
        <taxon>Magnoliopsida</taxon>
        <taxon>Liliopsida</taxon>
        <taxon>Poales</taxon>
        <taxon>Poaceae</taxon>
        <taxon>BOP clade</taxon>
        <taxon>Oryzoideae</taxon>
        <taxon>Oryzeae</taxon>
        <taxon>Zizaniinae</taxon>
        <taxon>Zizania</taxon>
    </lineage>
</organism>
<evidence type="ECO:0000256" key="1">
    <source>
        <dbReference type="SAM" id="MobiDB-lite"/>
    </source>
</evidence>
<protein>
    <submittedName>
        <fullName evidence="2">Uncharacterized protein</fullName>
    </submittedName>
</protein>